<dbReference type="HOGENOM" id="CLU_1675266_0_0_9"/>
<dbReference type="Gene3D" id="2.20.25.110">
    <property type="entry name" value="S-adenosyl-L-methionine-dependent methyltransferases"/>
    <property type="match status" value="1"/>
</dbReference>
<dbReference type="InterPro" id="IPR029063">
    <property type="entry name" value="SAM-dependent_MTases_sf"/>
</dbReference>
<proteinExistence type="predicted"/>
<evidence type="ECO:0000313" key="2">
    <source>
        <dbReference type="Proteomes" id="UP000006000"/>
    </source>
</evidence>
<dbReference type="AlphaFoldDB" id="A5Z5H0"/>
<reference evidence="1 2" key="2">
    <citation type="submission" date="2007-04" db="EMBL/GenBank/DDBJ databases">
        <title>Draft genome sequence of Eubacterium ventriosum (ATCC 27560).</title>
        <authorList>
            <person name="Sudarsanam P."/>
            <person name="Ley R."/>
            <person name="Guruge J."/>
            <person name="Turnbaugh P.J."/>
            <person name="Mahowald M."/>
            <person name="Liep D."/>
            <person name="Gordon J."/>
        </authorList>
    </citation>
    <scope>NUCLEOTIDE SEQUENCE [LARGE SCALE GENOMIC DNA]</scope>
    <source>
        <strain evidence="1 2">ATCC 27560</strain>
    </source>
</reference>
<organism evidence="1 2">
    <name type="scientific">Eubacterium ventriosum ATCC 27560</name>
    <dbReference type="NCBI Taxonomy" id="411463"/>
    <lineage>
        <taxon>Bacteria</taxon>
        <taxon>Bacillati</taxon>
        <taxon>Bacillota</taxon>
        <taxon>Clostridia</taxon>
        <taxon>Eubacteriales</taxon>
        <taxon>Eubacteriaceae</taxon>
        <taxon>Eubacterium</taxon>
    </lineage>
</organism>
<dbReference type="STRING" id="411463.EUBVEN_00950"/>
<comment type="caution">
    <text evidence="1">The sequence shown here is derived from an EMBL/GenBank/DDBJ whole genome shotgun (WGS) entry which is preliminary data.</text>
</comment>
<dbReference type="SUPFAM" id="SSF53335">
    <property type="entry name" value="S-adenosyl-L-methionine-dependent methyltransferases"/>
    <property type="match status" value="1"/>
</dbReference>
<name>A5Z5H0_9FIRM</name>
<accession>A5Z5H0</accession>
<sequence>MYGTVAAVVSLCDSINYITEFEDLVTTFKLVNNYLDPGGIFVFDLKTIELYRSIGESVIAEDREDCSFIWDNYFDEKDCINEYMLSIFVKGDDNRYDKFSEEHYQRAYTVEEIKEALNLAGLEFVTVYDAFTRNEPNSESERIYVVARECQKNQVSK</sequence>
<dbReference type="EMBL" id="AAVL02000030">
    <property type="protein sequence ID" value="EDM51943.1"/>
    <property type="molecule type" value="Genomic_DNA"/>
</dbReference>
<evidence type="ECO:0008006" key="3">
    <source>
        <dbReference type="Google" id="ProtNLM"/>
    </source>
</evidence>
<reference evidence="1 2" key="1">
    <citation type="submission" date="2007-03" db="EMBL/GenBank/DDBJ databases">
        <authorList>
            <person name="Fulton L."/>
            <person name="Clifton S."/>
            <person name="Fulton B."/>
            <person name="Xu J."/>
            <person name="Minx P."/>
            <person name="Pepin K.H."/>
            <person name="Johnson M."/>
            <person name="Thiruvilangam P."/>
            <person name="Bhonagiri V."/>
            <person name="Nash W.E."/>
            <person name="Mardis E.R."/>
            <person name="Wilson R.K."/>
        </authorList>
    </citation>
    <scope>NUCLEOTIDE SEQUENCE [LARGE SCALE GENOMIC DNA]</scope>
    <source>
        <strain evidence="1 2">ATCC 27560</strain>
    </source>
</reference>
<dbReference type="eggNOG" id="COG4976">
    <property type="taxonomic scope" value="Bacteria"/>
</dbReference>
<evidence type="ECO:0000313" key="1">
    <source>
        <dbReference type="EMBL" id="EDM51943.1"/>
    </source>
</evidence>
<protein>
    <recommendedName>
        <fullName evidence="3">Methyltransferase domain protein</fullName>
    </recommendedName>
</protein>
<gene>
    <name evidence="1" type="ORF">EUBVEN_00950</name>
</gene>
<dbReference type="Proteomes" id="UP000006000">
    <property type="component" value="Unassembled WGS sequence"/>
</dbReference>